<keyword evidence="4 6" id="KW-0472">Membrane</keyword>
<dbReference type="InterPro" id="IPR052337">
    <property type="entry name" value="SAT4-like"/>
</dbReference>
<evidence type="ECO:0000256" key="2">
    <source>
        <dbReference type="ARBA" id="ARBA00022692"/>
    </source>
</evidence>
<name>A0ABR1NLP6_DIAER</name>
<evidence type="ECO:0000256" key="1">
    <source>
        <dbReference type="ARBA" id="ARBA00004141"/>
    </source>
</evidence>
<evidence type="ECO:0000256" key="6">
    <source>
        <dbReference type="SAM" id="Phobius"/>
    </source>
</evidence>
<evidence type="ECO:0000313" key="8">
    <source>
        <dbReference type="EMBL" id="KAK7705773.1"/>
    </source>
</evidence>
<dbReference type="Proteomes" id="UP001430848">
    <property type="component" value="Unassembled WGS sequence"/>
</dbReference>
<comment type="similarity">
    <text evidence="5">Belongs to the SAT4 family.</text>
</comment>
<dbReference type="PANTHER" id="PTHR33048">
    <property type="entry name" value="PTH11-LIKE INTEGRAL MEMBRANE PROTEIN (AFU_ORTHOLOGUE AFUA_5G11245)"/>
    <property type="match status" value="1"/>
</dbReference>
<dbReference type="InterPro" id="IPR049326">
    <property type="entry name" value="Rhodopsin_dom_fungi"/>
</dbReference>
<feature type="transmembrane region" description="Helical" evidence="6">
    <location>
        <begin position="106"/>
        <end position="133"/>
    </location>
</feature>
<dbReference type="Pfam" id="PF20684">
    <property type="entry name" value="Fung_rhodopsin"/>
    <property type="match status" value="1"/>
</dbReference>
<feature type="transmembrane region" description="Helical" evidence="6">
    <location>
        <begin position="187"/>
        <end position="213"/>
    </location>
</feature>
<dbReference type="EMBL" id="JAKNSF020000231">
    <property type="protein sequence ID" value="KAK7705773.1"/>
    <property type="molecule type" value="Genomic_DNA"/>
</dbReference>
<keyword evidence="9" id="KW-1185">Reference proteome</keyword>
<feature type="transmembrane region" description="Helical" evidence="6">
    <location>
        <begin position="145"/>
        <end position="167"/>
    </location>
</feature>
<comment type="subcellular location">
    <subcellularLocation>
        <location evidence="1">Membrane</location>
        <topology evidence="1">Multi-pass membrane protein</topology>
    </subcellularLocation>
</comment>
<accession>A0ABR1NLP6</accession>
<dbReference type="PANTHER" id="PTHR33048:SF124">
    <property type="entry name" value="INTEGRAL MEMBRANE PROTEIN"/>
    <property type="match status" value="1"/>
</dbReference>
<feature type="domain" description="Rhodopsin" evidence="7">
    <location>
        <begin position="50"/>
        <end position="236"/>
    </location>
</feature>
<reference evidence="8 9" key="1">
    <citation type="submission" date="2024-02" db="EMBL/GenBank/DDBJ databases">
        <title>De novo assembly and annotation of 12 fungi associated with fruit tree decline syndrome in Ontario, Canada.</title>
        <authorList>
            <person name="Sulman M."/>
            <person name="Ellouze W."/>
            <person name="Ilyukhin E."/>
        </authorList>
    </citation>
    <scope>NUCLEOTIDE SEQUENCE [LARGE SCALE GENOMIC DNA]</scope>
    <source>
        <strain evidence="8 9">M169</strain>
    </source>
</reference>
<feature type="transmembrane region" description="Helical" evidence="6">
    <location>
        <begin position="225"/>
        <end position="250"/>
    </location>
</feature>
<keyword evidence="3 6" id="KW-1133">Transmembrane helix</keyword>
<evidence type="ECO:0000256" key="3">
    <source>
        <dbReference type="ARBA" id="ARBA00022989"/>
    </source>
</evidence>
<organism evidence="8 9">
    <name type="scientific">Diaporthe eres</name>
    <name type="common">Phomopsis oblonga</name>
    <dbReference type="NCBI Taxonomy" id="83184"/>
    <lineage>
        <taxon>Eukaryota</taxon>
        <taxon>Fungi</taxon>
        <taxon>Dikarya</taxon>
        <taxon>Ascomycota</taxon>
        <taxon>Pezizomycotina</taxon>
        <taxon>Sordariomycetes</taxon>
        <taxon>Sordariomycetidae</taxon>
        <taxon>Diaporthales</taxon>
        <taxon>Diaporthaceae</taxon>
        <taxon>Diaporthe</taxon>
        <taxon>Diaporthe eres species complex</taxon>
    </lineage>
</organism>
<evidence type="ECO:0000313" key="9">
    <source>
        <dbReference type="Proteomes" id="UP001430848"/>
    </source>
</evidence>
<proteinExistence type="inferred from homology"/>
<comment type="caution">
    <text evidence="8">The sequence shown here is derived from an EMBL/GenBank/DDBJ whole genome shotgun (WGS) entry which is preliminary data.</text>
</comment>
<evidence type="ECO:0000256" key="5">
    <source>
        <dbReference type="ARBA" id="ARBA00038359"/>
    </source>
</evidence>
<sequence length="394" mass="42872">MSVVDGVLVLVPPPPGYVVNFDNPQRQADVPTYWLAGIGLIFAMLFTAQRVYVKSVVVRRFQLDDLLLFLAWVTSIATQFLVLYMFASGIGGVHSWEISLVKFNKYLLVVYIAAWIYVLSGSFAKIALLVFYLRLSPQRWFRYSVFATLALIVGYTTGIFFSLIFACDPIERSFDITITTGSCINSAALYIATAAANIISDVILFILPIPMVVKLQVTLKQKIGLMFIFGVGSIVVEANLIIVCGMLPTLRKFILSVAPRLIDGSTYGRSKGGTTPKTLGRSGLVTYGSTPSKGLSRQRDGYAKFGYGSDDYAMEPISVPGTRGAAMGSLKKSEVTATVVAGNRVSDWDDDGRPLDTPGSMESQLPIMGGRSQGIRTTTKIEVSYEGQVPGRAV</sequence>
<gene>
    <name evidence="8" type="ORF">SLS63_014082</name>
</gene>
<evidence type="ECO:0000256" key="4">
    <source>
        <dbReference type="ARBA" id="ARBA00023136"/>
    </source>
</evidence>
<feature type="transmembrane region" description="Helical" evidence="6">
    <location>
        <begin position="33"/>
        <end position="53"/>
    </location>
</feature>
<feature type="transmembrane region" description="Helical" evidence="6">
    <location>
        <begin position="65"/>
        <end position="86"/>
    </location>
</feature>
<protein>
    <recommendedName>
        <fullName evidence="7">Rhodopsin domain-containing protein</fullName>
    </recommendedName>
</protein>
<evidence type="ECO:0000259" key="7">
    <source>
        <dbReference type="Pfam" id="PF20684"/>
    </source>
</evidence>
<keyword evidence="2 6" id="KW-0812">Transmembrane</keyword>